<organism evidence="14 15">
    <name type="scientific">Penicillium oxalicum (strain 114-2 / CGMCC 5302)</name>
    <name type="common">Penicillium decumbens</name>
    <dbReference type="NCBI Taxonomy" id="933388"/>
    <lineage>
        <taxon>Eukaryota</taxon>
        <taxon>Fungi</taxon>
        <taxon>Dikarya</taxon>
        <taxon>Ascomycota</taxon>
        <taxon>Pezizomycotina</taxon>
        <taxon>Eurotiomycetes</taxon>
        <taxon>Eurotiomycetidae</taxon>
        <taxon>Eurotiales</taxon>
        <taxon>Aspergillaceae</taxon>
        <taxon>Penicillium</taxon>
    </lineage>
</organism>
<comment type="similarity">
    <text evidence="2 10">Belongs to the D-isomer specific 2-hydroxyacid dehydrogenase family.</text>
</comment>
<dbReference type="InterPro" id="IPR045626">
    <property type="entry name" value="PGDH_ASB_dom"/>
</dbReference>
<reference evidence="14 15" key="1">
    <citation type="journal article" date="2013" name="PLoS ONE">
        <title>Genomic and secretomic analyses reveal unique features of the lignocellulolytic enzyme system of Penicillium decumbens.</title>
        <authorList>
            <person name="Liu G."/>
            <person name="Zhang L."/>
            <person name="Wei X."/>
            <person name="Zou G."/>
            <person name="Qin Y."/>
            <person name="Ma L."/>
            <person name="Li J."/>
            <person name="Zheng H."/>
            <person name="Wang S."/>
            <person name="Wang C."/>
            <person name="Xun L."/>
            <person name="Zhao G.-P."/>
            <person name="Zhou Z."/>
            <person name="Qu Y."/>
        </authorList>
    </citation>
    <scope>NUCLEOTIDE SEQUENCE [LARGE SCALE GENOMIC DNA]</scope>
    <source>
        <strain evidence="15">114-2 / CGMCC 5302</strain>
    </source>
</reference>
<dbReference type="PhylomeDB" id="S7ZUF5"/>
<dbReference type="GO" id="GO:0004617">
    <property type="term" value="F:phosphoglycerate dehydrogenase activity"/>
    <property type="evidence" value="ECO:0007669"/>
    <property type="project" value="UniProtKB-EC"/>
</dbReference>
<dbReference type="Gene3D" id="3.30.70.260">
    <property type="match status" value="1"/>
</dbReference>
<dbReference type="SUPFAM" id="SSF51735">
    <property type="entry name" value="NAD(P)-binding Rossmann-fold domains"/>
    <property type="match status" value="1"/>
</dbReference>
<dbReference type="Gene3D" id="3.30.1330.90">
    <property type="entry name" value="D-3-phosphoglycerate dehydrogenase, domain 3"/>
    <property type="match status" value="1"/>
</dbReference>
<dbReference type="UniPathway" id="UPA00135">
    <property type="reaction ID" value="UER00196"/>
</dbReference>
<feature type="domain" description="D-isomer specific 2-hydroxyacid dehydrogenase catalytic" evidence="11">
    <location>
        <begin position="11"/>
        <end position="321"/>
    </location>
</feature>
<dbReference type="FunFam" id="3.30.1330.90:FF:000003">
    <property type="entry name" value="D-3-phosphoglycerate dehydrogenase"/>
    <property type="match status" value="1"/>
</dbReference>
<dbReference type="Pfam" id="PF02826">
    <property type="entry name" value="2-Hacid_dh_C"/>
    <property type="match status" value="1"/>
</dbReference>
<evidence type="ECO:0000256" key="7">
    <source>
        <dbReference type="ARBA" id="ARBA00023027"/>
    </source>
</evidence>
<keyword evidence="10" id="KW-0028">Amino-acid biosynthesis</keyword>
<dbReference type="AlphaFoldDB" id="S7ZUF5"/>
<comment type="catalytic activity">
    <reaction evidence="9 10">
        <text>(2R)-3-phosphoglycerate + NAD(+) = 3-phosphooxypyruvate + NADH + H(+)</text>
        <dbReference type="Rhea" id="RHEA:12641"/>
        <dbReference type="ChEBI" id="CHEBI:15378"/>
        <dbReference type="ChEBI" id="CHEBI:18110"/>
        <dbReference type="ChEBI" id="CHEBI:57540"/>
        <dbReference type="ChEBI" id="CHEBI:57945"/>
        <dbReference type="ChEBI" id="CHEBI:58272"/>
        <dbReference type="EC" id="1.1.1.95"/>
    </reaction>
</comment>
<evidence type="ECO:0000256" key="4">
    <source>
        <dbReference type="ARBA" id="ARBA00022553"/>
    </source>
</evidence>
<evidence type="ECO:0000259" key="11">
    <source>
        <dbReference type="Pfam" id="PF00389"/>
    </source>
</evidence>
<keyword evidence="4" id="KW-0597">Phosphoprotein</keyword>
<dbReference type="GO" id="GO:0051287">
    <property type="term" value="F:NAD binding"/>
    <property type="evidence" value="ECO:0007669"/>
    <property type="project" value="UniProtKB-UniRule"/>
</dbReference>
<evidence type="ECO:0000259" key="12">
    <source>
        <dbReference type="Pfam" id="PF02826"/>
    </source>
</evidence>
<proteinExistence type="inferred from homology"/>
<gene>
    <name evidence="14" type="ORF">PDE_09036</name>
</gene>
<name>S7ZUF5_PENO1</name>
<dbReference type="Proteomes" id="UP000019376">
    <property type="component" value="Unassembled WGS sequence"/>
</dbReference>
<comment type="subunit">
    <text evidence="3">Homotetramer.</text>
</comment>
<keyword evidence="5" id="KW-0007">Acetylation</keyword>
<dbReference type="InterPro" id="IPR029009">
    <property type="entry name" value="ASB_dom_sf"/>
</dbReference>
<dbReference type="SUPFAM" id="SSF52283">
    <property type="entry name" value="Formate/glycerate dehydrogenase catalytic domain-like"/>
    <property type="match status" value="1"/>
</dbReference>
<dbReference type="Pfam" id="PF19304">
    <property type="entry name" value="PGDH_inter"/>
    <property type="match status" value="1"/>
</dbReference>
<evidence type="ECO:0000256" key="8">
    <source>
        <dbReference type="ARBA" id="ARBA00023299"/>
    </source>
</evidence>
<dbReference type="InterPro" id="IPR006139">
    <property type="entry name" value="D-isomer_2_OHA_DH_cat_dom"/>
</dbReference>
<dbReference type="Pfam" id="PF00389">
    <property type="entry name" value="2-Hacid_dh"/>
    <property type="match status" value="1"/>
</dbReference>
<dbReference type="EC" id="1.1.1.95" evidence="10"/>
<keyword evidence="8 10" id="KW-0718">Serine biosynthesis</keyword>
<evidence type="ECO:0000256" key="9">
    <source>
        <dbReference type="ARBA" id="ARBA00048731"/>
    </source>
</evidence>
<dbReference type="NCBIfam" id="TIGR01327">
    <property type="entry name" value="PGDH"/>
    <property type="match status" value="1"/>
</dbReference>
<dbReference type="Gene3D" id="3.40.50.720">
    <property type="entry name" value="NAD(P)-binding Rossmann-like Domain"/>
    <property type="match status" value="2"/>
</dbReference>
<dbReference type="GO" id="GO:0006564">
    <property type="term" value="P:L-serine biosynthetic process"/>
    <property type="evidence" value="ECO:0007669"/>
    <property type="project" value="UniProtKB-KW"/>
</dbReference>
<feature type="domain" description="D-3-phosphoglycerate dehydrogenase ASB" evidence="13">
    <location>
        <begin position="336"/>
        <end position="446"/>
    </location>
</feature>
<keyword evidence="15" id="KW-1185">Reference proteome</keyword>
<evidence type="ECO:0000256" key="6">
    <source>
        <dbReference type="ARBA" id="ARBA00023002"/>
    </source>
</evidence>
<protein>
    <recommendedName>
        <fullName evidence="10">D-3-phosphoglycerate dehydrogenase</fullName>
        <ecNumber evidence="10">1.1.1.95</ecNumber>
    </recommendedName>
</protein>
<dbReference type="InterPro" id="IPR006236">
    <property type="entry name" value="PGDH"/>
</dbReference>
<dbReference type="EMBL" id="KB644415">
    <property type="protein sequence ID" value="EPS34074.1"/>
    <property type="molecule type" value="Genomic_DNA"/>
</dbReference>
<accession>S7ZUF5</accession>
<evidence type="ECO:0000256" key="1">
    <source>
        <dbReference type="ARBA" id="ARBA00005216"/>
    </source>
</evidence>
<dbReference type="PANTHER" id="PTHR42938">
    <property type="entry name" value="FORMATE DEHYDROGENASE 1"/>
    <property type="match status" value="1"/>
</dbReference>
<dbReference type="CDD" id="cd12173">
    <property type="entry name" value="PGDH_4"/>
    <property type="match status" value="1"/>
</dbReference>
<evidence type="ECO:0000313" key="15">
    <source>
        <dbReference type="Proteomes" id="UP000019376"/>
    </source>
</evidence>
<dbReference type="InterPro" id="IPR006140">
    <property type="entry name" value="D-isomer_DH_NAD-bd"/>
</dbReference>
<evidence type="ECO:0000313" key="14">
    <source>
        <dbReference type="EMBL" id="EPS34074.1"/>
    </source>
</evidence>
<dbReference type="HOGENOM" id="CLU_019796_8_1_1"/>
<dbReference type="FunFam" id="3.40.50.720:FF:000021">
    <property type="entry name" value="D-3-phosphoglycerate dehydrogenase"/>
    <property type="match status" value="1"/>
</dbReference>
<dbReference type="OrthoDB" id="298012at2759"/>
<keyword evidence="7 10" id="KW-0520">NAD</keyword>
<feature type="domain" description="D-isomer specific 2-hydroxyacid dehydrogenase NAD-binding" evidence="12">
    <location>
        <begin position="113"/>
        <end position="292"/>
    </location>
</feature>
<evidence type="ECO:0000259" key="13">
    <source>
        <dbReference type="Pfam" id="PF19304"/>
    </source>
</evidence>
<dbReference type="PANTHER" id="PTHR42938:SF22">
    <property type="entry name" value="D-3-PHOSPHOGLYCERATE DEHYDROGENASE"/>
    <property type="match status" value="1"/>
</dbReference>
<evidence type="ECO:0000256" key="5">
    <source>
        <dbReference type="ARBA" id="ARBA00022990"/>
    </source>
</evidence>
<dbReference type="PROSITE" id="PS00065">
    <property type="entry name" value="D_2_HYDROXYACID_DH_1"/>
    <property type="match status" value="1"/>
</dbReference>
<dbReference type="SUPFAM" id="SSF143548">
    <property type="entry name" value="Serine metabolism enzymes domain"/>
    <property type="match status" value="1"/>
</dbReference>
<dbReference type="InterPro" id="IPR029752">
    <property type="entry name" value="D-isomer_DH_CS1"/>
</dbReference>
<dbReference type="eggNOG" id="KOG0068">
    <property type="taxonomic scope" value="Eukaryota"/>
</dbReference>
<sequence>MSSSESYPSKVLVSGELSSDGLALLGKSFDVHEYRQALLEPNLLEIIANFDALVVRSETKVTKVVLQAGRNLKVVARAGVGVDNIDVAEATKLGIVVVNSPSGNIGAAAEHTIALMMAMARRIPDACTSLKNGTWQRSKFVGVEVKGKVLGIVGLGKVGLIVARLAKGLGMTVVAFDPYTSPTIAAAAGVRLVSLLTELLPIVDFLTIHTPLIASTRGMIGPTELEEMKPGSRILNVARGGTVDEGALLATLKSGHLAGAALDVFITEPPTADSVTAKLIAHPRVIATPHLGASTIEAEENVSIDVCEQVVDILVNGSLPRSAVNAPLILPEEYQKLQPFVRLVEKMGSLYTQHYDGRPGGSMNRNTFELTYQGDLASLTNTKPLFAAFIKGLLAPVSGSEGINVNIVNAEIVAHDRGIVVNEQRFREPNEDTSYSSLVTLVARPPSRASSLTRGAKNLLRSQDEGSSPRIISGTCSGDRPLITRLGKFEAQFEPEGNLLICEDNDLPGKVGVVGSILGQEGVNINFMTVSSESSDDETGSKVESRIADKDGSACYENEGPLLGSQRVLMILGIDREVSVHIMGEIARMLGVVTARVVKL</sequence>
<comment type="pathway">
    <text evidence="1 10">Amino-acid biosynthesis; L-serine biosynthesis; L-serine from 3-phospho-D-glycerate: step 1/3.</text>
</comment>
<keyword evidence="6 10" id="KW-0560">Oxidoreductase</keyword>
<evidence type="ECO:0000256" key="2">
    <source>
        <dbReference type="ARBA" id="ARBA00005854"/>
    </source>
</evidence>
<dbReference type="STRING" id="933388.S7ZUF5"/>
<dbReference type="InterPro" id="IPR036291">
    <property type="entry name" value="NAD(P)-bd_dom_sf"/>
</dbReference>
<evidence type="ECO:0000256" key="10">
    <source>
        <dbReference type="RuleBase" id="RU363003"/>
    </source>
</evidence>
<evidence type="ECO:0000256" key="3">
    <source>
        <dbReference type="ARBA" id="ARBA00011881"/>
    </source>
</evidence>